<dbReference type="EMBL" id="CP002394">
    <property type="protein sequence ID" value="ADU31099.1"/>
    <property type="molecule type" value="Genomic_DNA"/>
</dbReference>
<evidence type="ECO:0000313" key="1">
    <source>
        <dbReference type="EMBL" id="ADU31099.1"/>
    </source>
</evidence>
<dbReference type="eggNOG" id="COG0537">
    <property type="taxonomic scope" value="Bacteria"/>
</dbReference>
<dbReference type="RefSeq" id="WP_013489431.1">
    <property type="nucleotide sequence ID" value="NC_014829.1"/>
</dbReference>
<sequence>MFLTIDYLKKGSKIQKQAFAALTDLNIMNDLADYSPILCGTIPINLNVAGSDLDIILEVKDFVTFKNIIHGLYGDKEEFTLKMKEIRNNPVMKVNFVYSGFEFEIFGQPVPVIKQYAYLHMIIEDYILHESPHLKEKIMLLKEQGYKTEPAFCKVLSIEEGDPYESLLHYGKERGIIHR</sequence>
<accession>E6TX10</accession>
<reference evidence="1 2" key="1">
    <citation type="submission" date="2010-12" db="EMBL/GenBank/DDBJ databases">
        <title>Complete sequence of Bacillus cellulosilyticus DSM 2522.</title>
        <authorList>
            <consortium name="US DOE Joint Genome Institute"/>
            <person name="Lucas S."/>
            <person name="Copeland A."/>
            <person name="Lapidus A."/>
            <person name="Cheng J.-F."/>
            <person name="Bruce D."/>
            <person name="Goodwin L."/>
            <person name="Pitluck S."/>
            <person name="Chertkov O."/>
            <person name="Detter J.C."/>
            <person name="Han C."/>
            <person name="Tapia R."/>
            <person name="Land M."/>
            <person name="Hauser L."/>
            <person name="Jeffries C."/>
            <person name="Kyrpides N."/>
            <person name="Ivanova N."/>
            <person name="Mikhailova N."/>
            <person name="Brumm P."/>
            <person name="Mead D."/>
            <person name="Woyke T."/>
        </authorList>
    </citation>
    <scope>NUCLEOTIDE SEQUENCE [LARGE SCALE GENOMIC DNA]</scope>
    <source>
        <strain evidence="2">ATCC 21833 / DSM 2522 / FERM P-1141 / JCM 9156 / N-4</strain>
    </source>
</reference>
<dbReference type="KEGG" id="bco:Bcell_2846"/>
<dbReference type="Proteomes" id="UP000001401">
    <property type="component" value="Chromosome"/>
</dbReference>
<keyword evidence="2" id="KW-1185">Reference proteome</keyword>
<evidence type="ECO:0008006" key="3">
    <source>
        <dbReference type="Google" id="ProtNLM"/>
    </source>
</evidence>
<proteinExistence type="predicted"/>
<name>E6TX10_EVAC2</name>
<organism evidence="1 2">
    <name type="scientific">Evansella cellulosilytica (strain ATCC 21833 / DSM 2522 / FERM P-1141 / JCM 9156 / N-4)</name>
    <name type="common">Bacillus cellulosilyticus</name>
    <dbReference type="NCBI Taxonomy" id="649639"/>
    <lineage>
        <taxon>Bacteria</taxon>
        <taxon>Bacillati</taxon>
        <taxon>Bacillota</taxon>
        <taxon>Bacilli</taxon>
        <taxon>Bacillales</taxon>
        <taxon>Bacillaceae</taxon>
        <taxon>Evansella</taxon>
    </lineage>
</organism>
<dbReference type="OrthoDB" id="6402248at2"/>
<dbReference type="InterPro" id="IPR025365">
    <property type="entry name" value="DUF4269"/>
</dbReference>
<dbReference type="AlphaFoldDB" id="E6TX10"/>
<dbReference type="HOGENOM" id="CLU_110690_0_0_9"/>
<protein>
    <recommendedName>
        <fullName evidence="3">DUF4269 domain-containing protein</fullName>
    </recommendedName>
</protein>
<gene>
    <name evidence="1" type="ordered locus">Bcell_2846</name>
</gene>
<dbReference type="Pfam" id="PF14091">
    <property type="entry name" value="DUF4269"/>
    <property type="match status" value="1"/>
</dbReference>
<dbReference type="STRING" id="649639.Bcell_2846"/>
<evidence type="ECO:0000313" key="2">
    <source>
        <dbReference type="Proteomes" id="UP000001401"/>
    </source>
</evidence>